<dbReference type="EMBL" id="CP001359">
    <property type="protein sequence ID" value="ACL63648.1"/>
    <property type="molecule type" value="Genomic_DNA"/>
</dbReference>
<dbReference type="PANTHER" id="PTHR30558">
    <property type="entry name" value="EXBD MEMBRANE COMPONENT OF PMF-DRIVEN MACROMOLECULE IMPORT SYSTEM"/>
    <property type="match status" value="1"/>
</dbReference>
<evidence type="ECO:0000313" key="9">
    <source>
        <dbReference type="EMBL" id="ACL63648.1"/>
    </source>
</evidence>
<dbReference type="HOGENOM" id="CLU_085305_1_3_7"/>
<dbReference type="RefSeq" id="WP_012524355.1">
    <property type="nucleotide sequence ID" value="NC_011891.1"/>
</dbReference>
<name>B8J9U5_ANAD2</name>
<evidence type="ECO:0000256" key="4">
    <source>
        <dbReference type="ARBA" id="ARBA00022692"/>
    </source>
</evidence>
<dbReference type="Pfam" id="PF02472">
    <property type="entry name" value="ExbD"/>
    <property type="match status" value="1"/>
</dbReference>
<accession>B8J9U5</accession>
<keyword evidence="6 8" id="KW-0472">Membrane</keyword>
<dbReference type="PANTHER" id="PTHR30558:SF7">
    <property type="entry name" value="TOL-PAL SYSTEM PROTEIN TOLR"/>
    <property type="match status" value="1"/>
</dbReference>
<gene>
    <name evidence="9" type="ordered locus">A2cp1_0289</name>
</gene>
<dbReference type="InterPro" id="IPR003400">
    <property type="entry name" value="ExbD"/>
</dbReference>
<organism evidence="9 10">
    <name type="scientific">Anaeromyxobacter dehalogenans (strain ATCC BAA-258 / DSM 21875 / 2CP-1)</name>
    <dbReference type="NCBI Taxonomy" id="455488"/>
    <lineage>
        <taxon>Bacteria</taxon>
        <taxon>Pseudomonadati</taxon>
        <taxon>Myxococcota</taxon>
        <taxon>Myxococcia</taxon>
        <taxon>Myxococcales</taxon>
        <taxon>Cystobacterineae</taxon>
        <taxon>Anaeromyxobacteraceae</taxon>
        <taxon>Anaeromyxobacter</taxon>
    </lineage>
</organism>
<evidence type="ECO:0000256" key="6">
    <source>
        <dbReference type="ARBA" id="ARBA00023136"/>
    </source>
</evidence>
<evidence type="ECO:0000256" key="5">
    <source>
        <dbReference type="ARBA" id="ARBA00022989"/>
    </source>
</evidence>
<keyword evidence="10" id="KW-1185">Reference proteome</keyword>
<keyword evidence="4 7" id="KW-0812">Transmembrane</keyword>
<dbReference type="GO" id="GO:0022857">
    <property type="term" value="F:transmembrane transporter activity"/>
    <property type="evidence" value="ECO:0007669"/>
    <property type="project" value="InterPro"/>
</dbReference>
<comment type="subcellular location">
    <subcellularLocation>
        <location evidence="1">Cell membrane</location>
        <topology evidence="1">Single-pass membrane protein</topology>
    </subcellularLocation>
    <subcellularLocation>
        <location evidence="7">Cell membrane</location>
        <topology evidence="7">Single-pass type II membrane protein</topology>
    </subcellularLocation>
</comment>
<dbReference type="Proteomes" id="UP000007089">
    <property type="component" value="Chromosome"/>
</dbReference>
<comment type="similarity">
    <text evidence="2 7">Belongs to the ExbD/TolR family.</text>
</comment>
<evidence type="ECO:0000256" key="3">
    <source>
        <dbReference type="ARBA" id="ARBA00022475"/>
    </source>
</evidence>
<evidence type="ECO:0000256" key="1">
    <source>
        <dbReference type="ARBA" id="ARBA00004162"/>
    </source>
</evidence>
<dbReference type="AlphaFoldDB" id="B8J9U5"/>
<keyword evidence="7" id="KW-0653">Protein transport</keyword>
<keyword evidence="7" id="KW-0813">Transport</keyword>
<dbReference type="GO" id="GO:0005886">
    <property type="term" value="C:plasma membrane"/>
    <property type="evidence" value="ECO:0007669"/>
    <property type="project" value="UniProtKB-SubCell"/>
</dbReference>
<evidence type="ECO:0000256" key="8">
    <source>
        <dbReference type="SAM" id="Phobius"/>
    </source>
</evidence>
<keyword evidence="5 8" id="KW-1133">Transmembrane helix</keyword>
<sequence>MSMDVGGKGVKSEINVTPLVDVVLVLLIIFMVITPMLQRGKPVVLPDAKHVSALKQGGDPILVSVTKDGKIWIDKEEVQKADLSQMLTIAMQMQPGAPVLVKGDRDVTYKTIREMIFEISKTHIMGVSLAASQIKDKEK</sequence>
<dbReference type="Gene3D" id="3.30.420.270">
    <property type="match status" value="1"/>
</dbReference>
<feature type="transmembrane region" description="Helical" evidence="8">
    <location>
        <begin position="16"/>
        <end position="37"/>
    </location>
</feature>
<dbReference type="KEGG" id="acp:A2cp1_0289"/>
<reference evidence="9" key="1">
    <citation type="submission" date="2009-01" db="EMBL/GenBank/DDBJ databases">
        <title>Complete sequence of Anaeromyxobacter dehalogenans 2CP-1.</title>
        <authorList>
            <consortium name="US DOE Joint Genome Institute"/>
            <person name="Lucas S."/>
            <person name="Copeland A."/>
            <person name="Lapidus A."/>
            <person name="Glavina del Rio T."/>
            <person name="Dalin E."/>
            <person name="Tice H."/>
            <person name="Bruce D."/>
            <person name="Goodwin L."/>
            <person name="Pitluck S."/>
            <person name="Saunders E."/>
            <person name="Brettin T."/>
            <person name="Detter J.C."/>
            <person name="Han C."/>
            <person name="Larimer F."/>
            <person name="Land M."/>
            <person name="Hauser L."/>
            <person name="Kyrpides N."/>
            <person name="Ovchinnikova G."/>
            <person name="Beliaev A.S."/>
            <person name="Richardson P."/>
        </authorList>
    </citation>
    <scope>NUCLEOTIDE SEQUENCE</scope>
    <source>
        <strain evidence="9">2CP-1</strain>
    </source>
</reference>
<dbReference type="GO" id="GO:0015031">
    <property type="term" value="P:protein transport"/>
    <property type="evidence" value="ECO:0007669"/>
    <property type="project" value="UniProtKB-KW"/>
</dbReference>
<protein>
    <submittedName>
        <fullName evidence="9">Biopolymer transport protein ExbD/TolR</fullName>
    </submittedName>
</protein>
<proteinExistence type="inferred from homology"/>
<evidence type="ECO:0000313" key="10">
    <source>
        <dbReference type="Proteomes" id="UP000007089"/>
    </source>
</evidence>
<keyword evidence="3" id="KW-1003">Cell membrane</keyword>
<evidence type="ECO:0000256" key="2">
    <source>
        <dbReference type="ARBA" id="ARBA00005811"/>
    </source>
</evidence>
<evidence type="ECO:0000256" key="7">
    <source>
        <dbReference type="RuleBase" id="RU003879"/>
    </source>
</evidence>